<organism evidence="1 2">
    <name type="scientific">Virgibacillus alimentarius</name>
    <dbReference type="NCBI Taxonomy" id="698769"/>
    <lineage>
        <taxon>Bacteria</taxon>
        <taxon>Bacillati</taxon>
        <taxon>Bacillota</taxon>
        <taxon>Bacilli</taxon>
        <taxon>Bacillales</taxon>
        <taxon>Bacillaceae</taxon>
        <taxon>Virgibacillus</taxon>
    </lineage>
</organism>
<sequence>MLKKRNRVCFKYINNGTPKKDKPKTKFIATGGALSYG</sequence>
<protein>
    <submittedName>
        <fullName evidence="1">Uncharacterized protein</fullName>
    </submittedName>
</protein>
<dbReference type="Proteomes" id="UP001519294">
    <property type="component" value="Unassembled WGS sequence"/>
</dbReference>
<proteinExistence type="predicted"/>
<comment type="caution">
    <text evidence="1">The sequence shown here is derived from an EMBL/GenBank/DDBJ whole genome shotgun (WGS) entry which is preliminary data.</text>
</comment>
<name>A0ABS4S937_9BACI</name>
<evidence type="ECO:0000313" key="2">
    <source>
        <dbReference type="Proteomes" id="UP001519294"/>
    </source>
</evidence>
<keyword evidence="2" id="KW-1185">Reference proteome</keyword>
<reference evidence="1 2" key="1">
    <citation type="submission" date="2021-03" db="EMBL/GenBank/DDBJ databases">
        <title>Genomic Encyclopedia of Type Strains, Phase IV (KMG-IV): sequencing the most valuable type-strain genomes for metagenomic binning, comparative biology and taxonomic classification.</title>
        <authorList>
            <person name="Goeker M."/>
        </authorList>
    </citation>
    <scope>NUCLEOTIDE SEQUENCE [LARGE SCALE GENOMIC DNA]</scope>
    <source>
        <strain evidence="1 2">DSM 25790</strain>
    </source>
</reference>
<accession>A0ABS4S937</accession>
<evidence type="ECO:0000313" key="1">
    <source>
        <dbReference type="EMBL" id="MBP2257374.1"/>
    </source>
</evidence>
<gene>
    <name evidence="1" type="ORF">J2Z81_001322</name>
</gene>
<dbReference type="EMBL" id="JAGIKX010000007">
    <property type="protein sequence ID" value="MBP2257374.1"/>
    <property type="molecule type" value="Genomic_DNA"/>
</dbReference>